<gene>
    <name evidence="1" type="ORF">QYE76_045087</name>
</gene>
<protein>
    <submittedName>
        <fullName evidence="1">Uncharacterized protein</fullName>
    </submittedName>
</protein>
<reference evidence="1" key="1">
    <citation type="submission" date="2023-07" db="EMBL/GenBank/DDBJ databases">
        <title>A chromosome-level genome assembly of Lolium multiflorum.</title>
        <authorList>
            <person name="Chen Y."/>
            <person name="Copetti D."/>
            <person name="Kolliker R."/>
            <person name="Studer B."/>
        </authorList>
    </citation>
    <scope>NUCLEOTIDE SEQUENCE</scope>
    <source>
        <strain evidence="1">02402/16</strain>
        <tissue evidence="1">Leaf</tissue>
    </source>
</reference>
<dbReference type="EMBL" id="JAUUTY010000002">
    <property type="protein sequence ID" value="KAK1684239.1"/>
    <property type="molecule type" value="Genomic_DNA"/>
</dbReference>
<organism evidence="1 2">
    <name type="scientific">Lolium multiflorum</name>
    <name type="common">Italian ryegrass</name>
    <name type="synonym">Lolium perenne subsp. multiflorum</name>
    <dbReference type="NCBI Taxonomy" id="4521"/>
    <lineage>
        <taxon>Eukaryota</taxon>
        <taxon>Viridiplantae</taxon>
        <taxon>Streptophyta</taxon>
        <taxon>Embryophyta</taxon>
        <taxon>Tracheophyta</taxon>
        <taxon>Spermatophyta</taxon>
        <taxon>Magnoliopsida</taxon>
        <taxon>Liliopsida</taxon>
        <taxon>Poales</taxon>
        <taxon>Poaceae</taxon>
        <taxon>BOP clade</taxon>
        <taxon>Pooideae</taxon>
        <taxon>Poodae</taxon>
        <taxon>Poeae</taxon>
        <taxon>Poeae Chloroplast Group 2 (Poeae type)</taxon>
        <taxon>Loliodinae</taxon>
        <taxon>Loliinae</taxon>
        <taxon>Lolium</taxon>
    </lineage>
</organism>
<sequence>MASSVSDLGGEDSEKRGVVNRYLNSVVAPLKTLTFKEVVLLMEAVKAPKTEETMEEKLQVLEDTVFRYVTMGERNLDVHRLMNIDMVKKAETYESRIKVMEEKYAHTIT</sequence>
<evidence type="ECO:0000313" key="1">
    <source>
        <dbReference type="EMBL" id="KAK1684239.1"/>
    </source>
</evidence>
<accession>A0AAD8TM99</accession>
<name>A0AAD8TM99_LOLMU</name>
<dbReference type="Proteomes" id="UP001231189">
    <property type="component" value="Unassembled WGS sequence"/>
</dbReference>
<dbReference type="AlphaFoldDB" id="A0AAD8TM99"/>
<evidence type="ECO:0000313" key="2">
    <source>
        <dbReference type="Proteomes" id="UP001231189"/>
    </source>
</evidence>
<proteinExistence type="predicted"/>
<keyword evidence="2" id="KW-1185">Reference proteome</keyword>
<comment type="caution">
    <text evidence="1">The sequence shown here is derived from an EMBL/GenBank/DDBJ whole genome shotgun (WGS) entry which is preliminary data.</text>
</comment>